<keyword evidence="1" id="KW-0472">Membrane</keyword>
<accession>A0A7G9SF34</accession>
<dbReference type="AlphaFoldDB" id="A0A7G9SF34"/>
<proteinExistence type="predicted"/>
<dbReference type="RefSeq" id="WP_187537051.1">
    <property type="nucleotide sequence ID" value="NZ_CP060718.1"/>
</dbReference>
<gene>
    <name evidence="2" type="ORF">H9L13_06905</name>
</gene>
<reference evidence="2 3" key="1">
    <citation type="submission" date="2020-08" db="EMBL/GenBank/DDBJ databases">
        <title>Genome sequence of Sphingomonas lutea KCTC 23642T.</title>
        <authorList>
            <person name="Hyun D.-W."/>
            <person name="Bae J.-W."/>
        </authorList>
    </citation>
    <scope>NUCLEOTIDE SEQUENCE [LARGE SCALE GENOMIC DNA]</scope>
    <source>
        <strain evidence="2 3">KCTC 23642</strain>
    </source>
</reference>
<dbReference type="KEGG" id="slut:H9L13_06905"/>
<evidence type="ECO:0000313" key="2">
    <source>
        <dbReference type="EMBL" id="QNN66459.1"/>
    </source>
</evidence>
<name>A0A7G9SF34_9SPHN</name>
<dbReference type="Proteomes" id="UP000515971">
    <property type="component" value="Chromosome"/>
</dbReference>
<feature type="transmembrane region" description="Helical" evidence="1">
    <location>
        <begin position="21"/>
        <end position="46"/>
    </location>
</feature>
<keyword evidence="3" id="KW-1185">Reference proteome</keyword>
<organism evidence="2 3">
    <name type="scientific">Sphingomonas lutea</name>
    <dbReference type="NCBI Taxonomy" id="1045317"/>
    <lineage>
        <taxon>Bacteria</taxon>
        <taxon>Pseudomonadati</taxon>
        <taxon>Pseudomonadota</taxon>
        <taxon>Alphaproteobacteria</taxon>
        <taxon>Sphingomonadales</taxon>
        <taxon>Sphingomonadaceae</taxon>
        <taxon>Sphingomonas</taxon>
    </lineage>
</organism>
<keyword evidence="1" id="KW-0812">Transmembrane</keyword>
<keyword evidence="1" id="KW-1133">Transmembrane helix</keyword>
<evidence type="ECO:0000313" key="3">
    <source>
        <dbReference type="Proteomes" id="UP000515971"/>
    </source>
</evidence>
<dbReference type="EMBL" id="CP060718">
    <property type="protein sequence ID" value="QNN66459.1"/>
    <property type="molecule type" value="Genomic_DNA"/>
</dbReference>
<sequence>MVRAALASRRRIGDGPAPFAAYIPAISVVAASFLAAMPIVSMSGWFPDFAFLVLLAWRLLRSDPWPAWWAAPSVSSTICSTGIR</sequence>
<protein>
    <submittedName>
        <fullName evidence="2">Uncharacterized protein</fullName>
    </submittedName>
</protein>
<evidence type="ECO:0000256" key="1">
    <source>
        <dbReference type="SAM" id="Phobius"/>
    </source>
</evidence>